<dbReference type="AlphaFoldDB" id="J3K4Y1"/>
<dbReference type="KEGG" id="cim:CIMG_08157"/>
<accession>J3K4Y1</accession>
<reference evidence="2" key="1">
    <citation type="journal article" date="2009" name="Genome Res.">
        <title>Comparative genomic analyses of the human fungal pathogens Coccidioides and their relatives.</title>
        <authorList>
            <person name="Sharpton T.J."/>
            <person name="Stajich J.E."/>
            <person name="Rounsley S.D."/>
            <person name="Gardner M.J."/>
            <person name="Wortman J.R."/>
            <person name="Jordar V.S."/>
            <person name="Maiti R."/>
            <person name="Kodira C.D."/>
            <person name="Neafsey D.E."/>
            <person name="Zeng Q."/>
            <person name="Hung C.-Y."/>
            <person name="McMahan C."/>
            <person name="Muszewska A."/>
            <person name="Grynberg M."/>
            <person name="Mandel M.A."/>
            <person name="Kellner E.M."/>
            <person name="Barker B.M."/>
            <person name="Galgiani J.N."/>
            <person name="Orbach M.J."/>
            <person name="Kirkland T.N."/>
            <person name="Cole G.T."/>
            <person name="Henn M.R."/>
            <person name="Birren B.W."/>
            <person name="Taylor J.W."/>
        </authorList>
    </citation>
    <scope>NUCLEOTIDE SEQUENCE [LARGE SCALE GENOMIC DNA]</scope>
    <source>
        <strain evidence="2">RS</strain>
    </source>
</reference>
<dbReference type="InParanoid" id="J3K4Y1"/>
<dbReference type="EMBL" id="GG704913">
    <property type="protein sequence ID" value="EAS29411.3"/>
    <property type="molecule type" value="Genomic_DNA"/>
</dbReference>
<sequence length="199" mass="22071">MNCMVPSIRYMHIPSLSHAVHSVESMYNHTGSTFLSQKTPTVSVEPAGFSGFTCLGMGTVPRLSRLPNFVETPVVFAFQKLPTQGPSQSALGIKAGKKEVLNWVEGWFAVCSSDGANSSTKRRRMIYSKDDGTRTPKYMTFGVFLLHKVVGDELPRCSSVTRVDGVKKYRELVIFGLVPHPQQDQQCELKVRSRSDVSL</sequence>
<dbReference type="VEuPathDB" id="FungiDB:CIMG_08157"/>
<dbReference type="Proteomes" id="UP000001261">
    <property type="component" value="Unassembled WGS sequence"/>
</dbReference>
<keyword evidence="2" id="KW-1185">Reference proteome</keyword>
<dbReference type="RefSeq" id="XP_001240994.2">
    <property type="nucleotide sequence ID" value="XM_001240993.2"/>
</dbReference>
<evidence type="ECO:0000313" key="2">
    <source>
        <dbReference type="Proteomes" id="UP000001261"/>
    </source>
</evidence>
<proteinExistence type="predicted"/>
<organism evidence="1 2">
    <name type="scientific">Coccidioides immitis (strain RS)</name>
    <name type="common">Valley fever fungus</name>
    <dbReference type="NCBI Taxonomy" id="246410"/>
    <lineage>
        <taxon>Eukaryota</taxon>
        <taxon>Fungi</taxon>
        <taxon>Dikarya</taxon>
        <taxon>Ascomycota</taxon>
        <taxon>Pezizomycotina</taxon>
        <taxon>Eurotiomycetes</taxon>
        <taxon>Eurotiomycetidae</taxon>
        <taxon>Onygenales</taxon>
        <taxon>Onygenaceae</taxon>
        <taxon>Coccidioides</taxon>
    </lineage>
</organism>
<dbReference type="GeneID" id="4560455"/>
<gene>
    <name evidence="1" type="ORF">CIMG_08157</name>
</gene>
<reference evidence="2" key="2">
    <citation type="journal article" date="2010" name="Genome Res.">
        <title>Population genomic sequencing of Coccidioides fungi reveals recent hybridization and transposon control.</title>
        <authorList>
            <person name="Neafsey D.E."/>
            <person name="Barker B.M."/>
            <person name="Sharpton T.J."/>
            <person name="Stajich J.E."/>
            <person name="Park D.J."/>
            <person name="Whiston E."/>
            <person name="Hung C.-Y."/>
            <person name="McMahan C."/>
            <person name="White J."/>
            <person name="Sykes S."/>
            <person name="Heiman D."/>
            <person name="Young S."/>
            <person name="Zeng Q."/>
            <person name="Abouelleil A."/>
            <person name="Aftuck L."/>
            <person name="Bessette D."/>
            <person name="Brown A."/>
            <person name="FitzGerald M."/>
            <person name="Lui A."/>
            <person name="Macdonald J.P."/>
            <person name="Priest M."/>
            <person name="Orbach M.J."/>
            <person name="Galgiani J.N."/>
            <person name="Kirkland T.N."/>
            <person name="Cole G.T."/>
            <person name="Birren B.W."/>
            <person name="Henn M.R."/>
            <person name="Taylor J.W."/>
            <person name="Rounsley S.D."/>
        </authorList>
    </citation>
    <scope>GENOME REANNOTATION</scope>
    <source>
        <strain evidence="2">RS</strain>
    </source>
</reference>
<protein>
    <submittedName>
        <fullName evidence="1">Uncharacterized protein</fullName>
    </submittedName>
</protein>
<evidence type="ECO:0000313" key="1">
    <source>
        <dbReference type="EMBL" id="EAS29411.3"/>
    </source>
</evidence>
<name>J3K4Y1_COCIM</name>